<keyword evidence="11" id="KW-1185">Reference proteome</keyword>
<reference evidence="10" key="1">
    <citation type="journal article" date="2020" name="Stud. Mycol.">
        <title>101 Dothideomycetes genomes: a test case for predicting lifestyles and emergence of pathogens.</title>
        <authorList>
            <person name="Haridas S."/>
            <person name="Albert R."/>
            <person name="Binder M."/>
            <person name="Bloem J."/>
            <person name="Labutti K."/>
            <person name="Salamov A."/>
            <person name="Andreopoulos B."/>
            <person name="Baker S."/>
            <person name="Barry K."/>
            <person name="Bills G."/>
            <person name="Bluhm B."/>
            <person name="Cannon C."/>
            <person name="Castanera R."/>
            <person name="Culley D."/>
            <person name="Daum C."/>
            <person name="Ezra D."/>
            <person name="Gonzalez J."/>
            <person name="Henrissat B."/>
            <person name="Kuo A."/>
            <person name="Liang C."/>
            <person name="Lipzen A."/>
            <person name="Lutzoni F."/>
            <person name="Magnuson J."/>
            <person name="Mondo S."/>
            <person name="Nolan M."/>
            <person name="Ohm R."/>
            <person name="Pangilinan J."/>
            <person name="Park H.-J."/>
            <person name="Ramirez L."/>
            <person name="Alfaro M."/>
            <person name="Sun H."/>
            <person name="Tritt A."/>
            <person name="Yoshinaga Y."/>
            <person name="Zwiers L.-H."/>
            <person name="Turgeon B."/>
            <person name="Goodwin S."/>
            <person name="Spatafora J."/>
            <person name="Crous P."/>
            <person name="Grigoriev I."/>
        </authorList>
    </citation>
    <scope>NUCLEOTIDE SEQUENCE</scope>
    <source>
        <strain evidence="10">CBS 262.69</strain>
    </source>
</reference>
<dbReference type="GO" id="GO:0003712">
    <property type="term" value="F:transcription coregulator activity"/>
    <property type="evidence" value="ECO:0007669"/>
    <property type="project" value="InterPro"/>
</dbReference>
<keyword evidence="6 9" id="KW-0804">Transcription</keyword>
<comment type="subunit">
    <text evidence="9">Component of the Mediator complex.</text>
</comment>
<gene>
    <name evidence="9" type="primary">MED10</name>
    <name evidence="10" type="ORF">EJ06DRAFT_553898</name>
</gene>
<dbReference type="GO" id="GO:0006357">
    <property type="term" value="P:regulation of transcription by RNA polymerase II"/>
    <property type="evidence" value="ECO:0007669"/>
    <property type="project" value="InterPro"/>
</dbReference>
<evidence type="ECO:0000313" key="11">
    <source>
        <dbReference type="Proteomes" id="UP000799640"/>
    </source>
</evidence>
<dbReference type="InterPro" id="IPR019145">
    <property type="entry name" value="Mediator_Med10"/>
</dbReference>
<organism evidence="10 11">
    <name type="scientific">Trichodelitschia bisporula</name>
    <dbReference type="NCBI Taxonomy" id="703511"/>
    <lineage>
        <taxon>Eukaryota</taxon>
        <taxon>Fungi</taxon>
        <taxon>Dikarya</taxon>
        <taxon>Ascomycota</taxon>
        <taxon>Pezizomycotina</taxon>
        <taxon>Dothideomycetes</taxon>
        <taxon>Dothideomycetes incertae sedis</taxon>
        <taxon>Phaeotrichales</taxon>
        <taxon>Phaeotrichaceae</taxon>
        <taxon>Trichodelitschia</taxon>
    </lineage>
</organism>
<keyword evidence="5 9" id="KW-0010">Activator</keyword>
<dbReference type="Pfam" id="PF09748">
    <property type="entry name" value="Med10"/>
    <property type="match status" value="1"/>
</dbReference>
<dbReference type="PANTHER" id="PTHR13345">
    <property type="entry name" value="MEDIATOR OF RNA POLYMERASE II TRANSCRIPTION SUBUNIT 10"/>
    <property type="match status" value="1"/>
</dbReference>
<keyword evidence="7 9" id="KW-0539">Nucleus</keyword>
<name>A0A6G1I6L6_9PEZI</name>
<dbReference type="EMBL" id="ML996689">
    <property type="protein sequence ID" value="KAF2403635.1"/>
    <property type="molecule type" value="Genomic_DNA"/>
</dbReference>
<evidence type="ECO:0000256" key="2">
    <source>
        <dbReference type="ARBA" id="ARBA00005389"/>
    </source>
</evidence>
<accession>A0A6G1I6L6</accession>
<evidence type="ECO:0000256" key="1">
    <source>
        <dbReference type="ARBA" id="ARBA00004123"/>
    </source>
</evidence>
<evidence type="ECO:0000256" key="3">
    <source>
        <dbReference type="ARBA" id="ARBA00019617"/>
    </source>
</evidence>
<evidence type="ECO:0000256" key="6">
    <source>
        <dbReference type="ARBA" id="ARBA00023163"/>
    </source>
</evidence>
<keyword evidence="4 9" id="KW-0805">Transcription regulation</keyword>
<evidence type="ECO:0000256" key="7">
    <source>
        <dbReference type="ARBA" id="ARBA00023242"/>
    </source>
</evidence>
<dbReference type="AlphaFoldDB" id="A0A6G1I6L6"/>
<evidence type="ECO:0000256" key="5">
    <source>
        <dbReference type="ARBA" id="ARBA00023159"/>
    </source>
</evidence>
<comment type="subcellular location">
    <subcellularLocation>
        <location evidence="1 9">Nucleus</location>
    </subcellularLocation>
</comment>
<protein>
    <recommendedName>
        <fullName evidence="3 9">Mediator of RNA polymerase II transcription subunit 10</fullName>
    </recommendedName>
    <alternativeName>
        <fullName evidence="8 9">Mediator complex subunit 10</fullName>
    </alternativeName>
</protein>
<proteinExistence type="inferred from homology"/>
<dbReference type="PANTHER" id="PTHR13345:SF13">
    <property type="entry name" value="MEDIATOR OF RNA POLYMERASE II TRANSCRIPTION SUBUNIT 10"/>
    <property type="match status" value="1"/>
</dbReference>
<dbReference type="OrthoDB" id="337270at2759"/>
<comment type="function">
    <text evidence="9">Component of the Mediator complex, a coactivator involved in the regulated transcription of nearly all RNA polymerase II-dependent genes. Mediator functions as a bridge to convey information from gene-specific regulatory proteins to the basal RNA polymerase II transcription machinery. Mediator is recruited to promoters by direct interactions with regulatory proteins and serves as a scaffold for the assembly of a functional preinitiation complex with RNA polymerase II and the general transcription factors.</text>
</comment>
<evidence type="ECO:0000256" key="9">
    <source>
        <dbReference type="RuleBase" id="RU364146"/>
    </source>
</evidence>
<evidence type="ECO:0000313" key="10">
    <source>
        <dbReference type="EMBL" id="KAF2403635.1"/>
    </source>
</evidence>
<comment type="similarity">
    <text evidence="2 9">Belongs to the Mediator complex subunit 10 family.</text>
</comment>
<dbReference type="GO" id="GO:0016592">
    <property type="term" value="C:mediator complex"/>
    <property type="evidence" value="ECO:0007669"/>
    <property type="project" value="InterPro"/>
</dbReference>
<evidence type="ECO:0000256" key="8">
    <source>
        <dbReference type="ARBA" id="ARBA00032004"/>
    </source>
</evidence>
<dbReference type="Proteomes" id="UP000799640">
    <property type="component" value="Unassembled WGS sequence"/>
</dbReference>
<sequence length="137" mass="15303">MAQATLAQVDDQMKSVTQNLYNLIVQALEHQGAPTEAAMKREITDLANNLAALEETVPNLQFTIPPEVIEYVQEGRNPDIYTREFVELVMKQNQKLKGKTEAFAQFRDVLAKELISAVPEIKDDVVRVVESTGGVMD</sequence>
<evidence type="ECO:0000256" key="4">
    <source>
        <dbReference type="ARBA" id="ARBA00023015"/>
    </source>
</evidence>